<dbReference type="AlphaFoldDB" id="A0A1Y3AWQ9"/>
<organism evidence="2 3">
    <name type="scientific">Euroglyphus maynei</name>
    <name type="common">Mayne's house dust mite</name>
    <dbReference type="NCBI Taxonomy" id="6958"/>
    <lineage>
        <taxon>Eukaryota</taxon>
        <taxon>Metazoa</taxon>
        <taxon>Ecdysozoa</taxon>
        <taxon>Arthropoda</taxon>
        <taxon>Chelicerata</taxon>
        <taxon>Arachnida</taxon>
        <taxon>Acari</taxon>
        <taxon>Acariformes</taxon>
        <taxon>Sarcoptiformes</taxon>
        <taxon>Astigmata</taxon>
        <taxon>Psoroptidia</taxon>
        <taxon>Analgoidea</taxon>
        <taxon>Pyroglyphidae</taxon>
        <taxon>Pyroglyphinae</taxon>
        <taxon>Euroglyphus</taxon>
    </lineage>
</organism>
<proteinExistence type="predicted"/>
<keyword evidence="1" id="KW-1133">Transmembrane helix</keyword>
<name>A0A1Y3AWQ9_EURMA</name>
<evidence type="ECO:0000256" key="1">
    <source>
        <dbReference type="SAM" id="Phobius"/>
    </source>
</evidence>
<sequence>MHLMQSENLCYRCLWLTEYCSLVNGLSLYSSISMYIVAMTMTMMMLAFHLSHVTSHFSSF</sequence>
<keyword evidence="1" id="KW-0472">Membrane</keyword>
<comment type="caution">
    <text evidence="2">The sequence shown here is derived from an EMBL/GenBank/DDBJ whole genome shotgun (WGS) entry which is preliminary data.</text>
</comment>
<accession>A0A1Y3AWQ9</accession>
<evidence type="ECO:0000313" key="2">
    <source>
        <dbReference type="EMBL" id="OTF71585.1"/>
    </source>
</evidence>
<feature type="transmembrane region" description="Helical" evidence="1">
    <location>
        <begin position="32"/>
        <end position="50"/>
    </location>
</feature>
<keyword evidence="3" id="KW-1185">Reference proteome</keyword>
<dbReference type="Proteomes" id="UP000194236">
    <property type="component" value="Unassembled WGS sequence"/>
</dbReference>
<keyword evidence="1" id="KW-0812">Transmembrane</keyword>
<reference evidence="2 3" key="1">
    <citation type="submission" date="2017-03" db="EMBL/GenBank/DDBJ databases">
        <title>Genome Survey of Euroglyphus maynei.</title>
        <authorList>
            <person name="Arlian L.G."/>
            <person name="Morgan M.S."/>
            <person name="Rider S.D."/>
        </authorList>
    </citation>
    <scope>NUCLEOTIDE SEQUENCE [LARGE SCALE GENOMIC DNA]</scope>
    <source>
        <strain evidence="2">Arlian Lab</strain>
        <tissue evidence="2">Whole body</tissue>
    </source>
</reference>
<evidence type="ECO:0000313" key="3">
    <source>
        <dbReference type="Proteomes" id="UP000194236"/>
    </source>
</evidence>
<dbReference type="EMBL" id="MUJZ01060246">
    <property type="protein sequence ID" value="OTF71585.1"/>
    <property type="molecule type" value="Genomic_DNA"/>
</dbReference>
<gene>
    <name evidence="2" type="ORF">BLA29_005510</name>
</gene>
<protein>
    <submittedName>
        <fullName evidence="2">Uncharacterized protein</fullName>
    </submittedName>
</protein>